<dbReference type="InterPro" id="IPR007949">
    <property type="entry name" value="SDA1_MD"/>
</dbReference>
<feature type="region of interest" description="Disordered" evidence="8">
    <location>
        <begin position="575"/>
        <end position="708"/>
    </location>
</feature>
<reference evidence="11" key="2">
    <citation type="submission" date="2013-10" db="EMBL/GenBank/DDBJ databases">
        <authorList>
            <person name="Aslett M."/>
        </authorList>
    </citation>
    <scope>NUCLEOTIDE SEQUENCE</scope>
    <source>
        <strain evidence="11">Houghton</strain>
    </source>
</reference>
<dbReference type="VEuPathDB" id="ToxoDB:EAH_00021900"/>
<dbReference type="GO" id="GO:0000055">
    <property type="term" value="P:ribosomal large subunit export from nucleus"/>
    <property type="evidence" value="ECO:0007669"/>
    <property type="project" value="UniProtKB-UniRule"/>
</dbReference>
<feature type="compositionally biased region" description="Gly residues" evidence="8">
    <location>
        <begin position="104"/>
        <end position="114"/>
    </location>
</feature>
<feature type="compositionally biased region" description="Basic and acidic residues" evidence="8">
    <location>
        <begin position="748"/>
        <end position="767"/>
    </location>
</feature>
<gene>
    <name evidence="11" type="ORF">EAH_00021900</name>
</gene>
<dbReference type="GO" id="GO:0015031">
    <property type="term" value="P:protein transport"/>
    <property type="evidence" value="ECO:0007669"/>
    <property type="project" value="UniProtKB-KW"/>
</dbReference>
<keyword evidence="3 6" id="KW-0690">Ribosome biogenesis</keyword>
<dbReference type="GeneID" id="25270260"/>
<dbReference type="Pfam" id="PF05285">
    <property type="entry name" value="SDA1_dom"/>
    <property type="match status" value="1"/>
</dbReference>
<evidence type="ECO:0000256" key="7">
    <source>
        <dbReference type="SAM" id="Coils"/>
    </source>
</evidence>
<feature type="domain" description="SDA1 middle" evidence="9">
    <location>
        <begin position="631"/>
        <end position="757"/>
    </location>
</feature>
<comment type="similarity">
    <text evidence="1 6">Belongs to the SDA1 family.</text>
</comment>
<dbReference type="InterPro" id="IPR016024">
    <property type="entry name" value="ARM-type_fold"/>
</dbReference>
<dbReference type="Pfam" id="PF08158">
    <property type="entry name" value="SDA1_HEAT"/>
    <property type="match status" value="1"/>
</dbReference>
<keyword evidence="2 6" id="KW-0813">Transport</keyword>
<evidence type="ECO:0000256" key="5">
    <source>
        <dbReference type="ARBA" id="ARBA00023242"/>
    </source>
</evidence>
<feature type="compositionally biased region" description="Acidic residues" evidence="8">
    <location>
        <begin position="578"/>
        <end position="655"/>
    </location>
</feature>
<dbReference type="PANTHER" id="PTHR12730:SF0">
    <property type="entry name" value="PROTEIN SDA1 HOMOLOG"/>
    <property type="match status" value="1"/>
</dbReference>
<keyword evidence="12" id="KW-1185">Reference proteome</keyword>
<evidence type="ECO:0000256" key="8">
    <source>
        <dbReference type="SAM" id="MobiDB-lite"/>
    </source>
</evidence>
<evidence type="ECO:0000259" key="9">
    <source>
        <dbReference type="Pfam" id="PF05285"/>
    </source>
</evidence>
<dbReference type="OMA" id="AMYKTYK"/>
<organism evidence="11 12">
    <name type="scientific">Eimeria acervulina</name>
    <name type="common">Coccidian parasite</name>
    <dbReference type="NCBI Taxonomy" id="5801"/>
    <lineage>
        <taxon>Eukaryota</taxon>
        <taxon>Sar</taxon>
        <taxon>Alveolata</taxon>
        <taxon>Apicomplexa</taxon>
        <taxon>Conoidasida</taxon>
        <taxon>Coccidia</taxon>
        <taxon>Eucoccidiorida</taxon>
        <taxon>Eimeriorina</taxon>
        <taxon>Eimeriidae</taxon>
        <taxon>Eimeria</taxon>
    </lineage>
</organism>
<dbReference type="EMBL" id="HG670556">
    <property type="protein sequence ID" value="CDI77120.1"/>
    <property type="molecule type" value="Genomic_DNA"/>
</dbReference>
<name>U6GAG8_EIMAC</name>
<sequence>MGSLNEEQEESILSLALLQNKIKRDPEAYKEEFKLQFSKFEGLVAALKQQPYRPTRKLQSLAMFLAHTAPCYSAAVEDAWASGAPEAPQGPAVFDAFASETIPGEGGAPGGPQGGPTPSTPLKQSIQELLQQTDLHPSTRHALLNCLLLLRSKKMLSCEELLQQALSLLCLRDKFVRQRLMNFVVKDVSRVFAATTNNQARSSLLTRLFVLLKSGSSPMPARLALCCLFQVYRHLSSKGLSQNNSASAKIVNAVAAVTLAADARLALSAALFLLGEIQAASVQASHSIQADEEEGEEAVAAAAAAELQQQSAIHSKKTLAAKRKLKKQKQRLQKRLVRKQQRLEAQQSHWGSTASAAILDLIYDAHALAEKLFGRVRQQRESYSTRVVFMNLVSRLVSHHQVLLLGFYPYLERYLKPSQRHISALLAIAANAVHRTVPPEELKPLIKTIADNFVADSRSEEILTLGLNAITEICSRNPLCMTPELLGDLLQYTKHKSSKSVSAAARGLLNLFREIHPTLLPRSFLGKEAAIQLQRDNVSPPVFGATGTSTTLQLLPQLEALKKQSKEELQQLLGVAAEEGDSEEETGEETEAEDSEETDNEVEEGDTDAQDEAEEETDTEGEETDAEEETDGEAATDEEEGDSENEEEQETEGDEGDTKKQQQETAAGDSAATAAAAAAKPESNAAPASAAAAAESKPAAAAAAAAAVPCGGERLLTDADFAALRLLRAKQIVQQVRGGHRKSSRLQVDTEKDEKLLKLLTSGREDCSSSSSSSEDEDSEEETEGNRQEVRNGFLKKGDSVSLKGTVSP</sequence>
<feature type="compositionally biased region" description="Low complexity" evidence="8">
    <location>
        <begin position="666"/>
        <end position="707"/>
    </location>
</feature>
<feature type="domain" description="SDA1 N-terminal" evidence="10">
    <location>
        <begin position="123"/>
        <end position="496"/>
    </location>
</feature>
<evidence type="ECO:0000256" key="2">
    <source>
        <dbReference type="ARBA" id="ARBA00022448"/>
    </source>
</evidence>
<evidence type="ECO:0000256" key="3">
    <source>
        <dbReference type="ARBA" id="ARBA00022517"/>
    </source>
</evidence>
<keyword evidence="7" id="KW-0175">Coiled coil</keyword>
<dbReference type="SUPFAM" id="SSF48371">
    <property type="entry name" value="ARM repeat"/>
    <property type="match status" value="1"/>
</dbReference>
<evidence type="ECO:0000256" key="4">
    <source>
        <dbReference type="ARBA" id="ARBA00022927"/>
    </source>
</evidence>
<dbReference type="InterPro" id="IPR027312">
    <property type="entry name" value="Sda1"/>
</dbReference>
<dbReference type="GO" id="GO:0005730">
    <property type="term" value="C:nucleolus"/>
    <property type="evidence" value="ECO:0007669"/>
    <property type="project" value="UniProtKB-SubCell"/>
</dbReference>
<evidence type="ECO:0000259" key="10">
    <source>
        <dbReference type="Pfam" id="PF08158"/>
    </source>
</evidence>
<feature type="region of interest" description="Disordered" evidence="8">
    <location>
        <begin position="101"/>
        <end position="122"/>
    </location>
</feature>
<evidence type="ECO:0000313" key="11">
    <source>
        <dbReference type="EMBL" id="CDI77120.1"/>
    </source>
</evidence>
<protein>
    <recommendedName>
        <fullName evidence="6">Protein SDA1</fullName>
    </recommendedName>
</protein>
<evidence type="ECO:0000256" key="1">
    <source>
        <dbReference type="ARBA" id="ARBA00005783"/>
    </source>
</evidence>
<proteinExistence type="inferred from homology"/>
<dbReference type="RefSeq" id="XP_013252472.1">
    <property type="nucleotide sequence ID" value="XM_013397018.1"/>
</dbReference>
<accession>U6GAG8</accession>
<feature type="compositionally biased region" description="Acidic residues" evidence="8">
    <location>
        <begin position="774"/>
        <end position="783"/>
    </location>
</feature>
<evidence type="ECO:0000256" key="6">
    <source>
        <dbReference type="RuleBase" id="RU365057"/>
    </source>
</evidence>
<dbReference type="Proteomes" id="UP000018050">
    <property type="component" value="Unassembled WGS sequence"/>
</dbReference>
<feature type="region of interest" description="Disordered" evidence="8">
    <location>
        <begin position="734"/>
        <end position="809"/>
    </location>
</feature>
<dbReference type="GO" id="GO:0042273">
    <property type="term" value="P:ribosomal large subunit biogenesis"/>
    <property type="evidence" value="ECO:0007669"/>
    <property type="project" value="UniProtKB-UniRule"/>
</dbReference>
<keyword evidence="4 6" id="KW-0653">Protein transport</keyword>
<comment type="function">
    <text evidence="6">Required for 60S pre-ribosomal subunits export to the cytoplasm.</text>
</comment>
<evidence type="ECO:0000313" key="12">
    <source>
        <dbReference type="Proteomes" id="UP000018050"/>
    </source>
</evidence>
<comment type="subcellular location">
    <subcellularLocation>
        <location evidence="6">Nucleus</location>
        <location evidence="6">Nucleolus</location>
    </subcellularLocation>
</comment>
<dbReference type="InterPro" id="IPR012977">
    <property type="entry name" value="SDA1_N"/>
</dbReference>
<dbReference type="OrthoDB" id="2196187at2759"/>
<reference evidence="11" key="1">
    <citation type="submission" date="2013-10" db="EMBL/GenBank/DDBJ databases">
        <title>Genomic analysis of the causative agents of coccidiosis in chickens.</title>
        <authorList>
            <person name="Reid A.J."/>
            <person name="Blake D."/>
            <person name="Billington K."/>
            <person name="Browne H."/>
            <person name="Dunn M."/>
            <person name="Hung S."/>
            <person name="Kawahara F."/>
            <person name="Miranda-Saavedra D."/>
            <person name="Mourier T."/>
            <person name="Nagra H."/>
            <person name="Otto T.D."/>
            <person name="Rawlings N."/>
            <person name="Sanchez A."/>
            <person name="Sanders M."/>
            <person name="Subramaniam C."/>
            <person name="Tay Y."/>
            <person name="Dear P."/>
            <person name="Doerig C."/>
            <person name="Gruber A."/>
            <person name="Parkinson J."/>
            <person name="Shirley M."/>
            <person name="Wan K.L."/>
            <person name="Berriman M."/>
            <person name="Tomley F."/>
            <person name="Pain A."/>
        </authorList>
    </citation>
    <scope>NUCLEOTIDE SEQUENCE</scope>
    <source>
        <strain evidence="11">Houghton</strain>
    </source>
</reference>
<feature type="coiled-coil region" evidence="7">
    <location>
        <begin position="315"/>
        <end position="349"/>
    </location>
</feature>
<keyword evidence="5 6" id="KW-0539">Nucleus</keyword>
<dbReference type="AlphaFoldDB" id="U6GAG8"/>
<dbReference type="PANTHER" id="PTHR12730">
    <property type="entry name" value="HSDA/SDA1-RELATED"/>
    <property type="match status" value="1"/>
</dbReference>